<keyword evidence="9" id="KW-0812">Transmembrane</keyword>
<evidence type="ECO:0000256" key="8">
    <source>
        <dbReference type="SAM" id="MobiDB-lite"/>
    </source>
</evidence>
<sequence length="545" mass="58021">MKQPEPDHLPAEPAGRASHGWSLPRPQATIRGRLIGLLLLAATPVVVIALAGTFSDYNASVHQARDALTVQRDLLNRRVAARLDLADTALNLLGAIPSVDAACRTLAATTLPPGLTLRLAQGDGFACSAGEVLDRVPAATVLRDLVIDRGVATLTRVVEGRRLSADVTLPMPPPGLSAWIVDEDGRAWAVAPDGPAAPQAWRPETGTATDDEGGALLLAEAPITDTVSLLVAQPAAEAQDAALLSALQRLGEILALLALSIGAVMLGSGYAVTRPLVQLRRIVTQWRQRGGTLEAPDRRGMPDEIRDLAESFVAGAEALAARETDLKAARERAEILASEVHHRVKNNLQIVSSLLALQAQRVTDPAARTEFEAARDRIGAIATLHRHMYTHHDPEAIDLGAFIEELGVQLFAAVGDRPGRRIQLDVSAPALRISSDQAVPLALIITEAVSAALKQGFPPSRGGRITIRVEADDRRANLAISDDGVTPRSDDQLRAMLLRGLARQLGGELKRQEAGLTLDFPLRSPLPRPPPSVRPPPAPERGSPR</sequence>
<evidence type="ECO:0000256" key="5">
    <source>
        <dbReference type="ARBA" id="ARBA00022741"/>
    </source>
</evidence>
<evidence type="ECO:0000313" key="11">
    <source>
        <dbReference type="EMBL" id="NGM19997.1"/>
    </source>
</evidence>
<accession>A0A6M1LII5</accession>
<reference evidence="11 12" key="1">
    <citation type="submission" date="2020-03" db="EMBL/GenBank/DDBJ databases">
        <title>Roseomonas stagni sp. nov., isolated from pond water in Japan.</title>
        <authorList>
            <person name="Furuhata K."/>
            <person name="Miyamoto H."/>
            <person name="Goto K."/>
        </authorList>
    </citation>
    <scope>NUCLEOTIDE SEQUENCE [LARGE SCALE GENOMIC DNA]</scope>
    <source>
        <strain evidence="11 12">PeD5</strain>
    </source>
</reference>
<evidence type="ECO:0000256" key="9">
    <source>
        <dbReference type="SAM" id="Phobius"/>
    </source>
</evidence>
<evidence type="ECO:0000256" key="6">
    <source>
        <dbReference type="ARBA" id="ARBA00022777"/>
    </source>
</evidence>
<keyword evidence="7" id="KW-0067">ATP-binding</keyword>
<dbReference type="InterPro" id="IPR036890">
    <property type="entry name" value="HATPase_C_sf"/>
</dbReference>
<protein>
    <recommendedName>
        <fullName evidence="2">histidine kinase</fullName>
        <ecNumber evidence="2">2.7.13.3</ecNumber>
    </recommendedName>
</protein>
<keyword evidence="3" id="KW-0597">Phosphoprotein</keyword>
<evidence type="ECO:0000259" key="10">
    <source>
        <dbReference type="Pfam" id="PF07568"/>
    </source>
</evidence>
<feature type="region of interest" description="Disordered" evidence="8">
    <location>
        <begin position="519"/>
        <end position="545"/>
    </location>
</feature>
<dbReference type="GO" id="GO:0005524">
    <property type="term" value="F:ATP binding"/>
    <property type="evidence" value="ECO:0007669"/>
    <property type="project" value="UniProtKB-KW"/>
</dbReference>
<dbReference type="EC" id="2.7.13.3" evidence="2"/>
<dbReference type="RefSeq" id="WP_164693869.1">
    <property type="nucleotide sequence ID" value="NZ_JAAIKB010000002.1"/>
</dbReference>
<feature type="compositionally biased region" description="Pro residues" evidence="8">
    <location>
        <begin position="524"/>
        <end position="539"/>
    </location>
</feature>
<dbReference type="Gene3D" id="3.30.565.10">
    <property type="entry name" value="Histidine kinase-like ATPase, C-terminal domain"/>
    <property type="match status" value="1"/>
</dbReference>
<dbReference type="EMBL" id="JAAIKB010000002">
    <property type="protein sequence ID" value="NGM19997.1"/>
    <property type="molecule type" value="Genomic_DNA"/>
</dbReference>
<evidence type="ECO:0000256" key="2">
    <source>
        <dbReference type="ARBA" id="ARBA00012438"/>
    </source>
</evidence>
<dbReference type="InterPro" id="IPR011495">
    <property type="entry name" value="Sig_transdc_His_kin_sub2_dim/P"/>
</dbReference>
<feature type="domain" description="Signal transduction histidine kinase subgroup 2 dimerisation and phosphoacceptor" evidence="10">
    <location>
        <begin position="339"/>
        <end position="412"/>
    </location>
</feature>
<keyword evidence="9" id="KW-0472">Membrane</keyword>
<evidence type="ECO:0000256" key="4">
    <source>
        <dbReference type="ARBA" id="ARBA00022679"/>
    </source>
</evidence>
<feature type="region of interest" description="Disordered" evidence="8">
    <location>
        <begin position="1"/>
        <end position="23"/>
    </location>
</feature>
<evidence type="ECO:0000256" key="1">
    <source>
        <dbReference type="ARBA" id="ARBA00000085"/>
    </source>
</evidence>
<dbReference type="PANTHER" id="PTHR41523">
    <property type="entry name" value="TWO-COMPONENT SYSTEM SENSOR PROTEIN"/>
    <property type="match status" value="1"/>
</dbReference>
<feature type="transmembrane region" description="Helical" evidence="9">
    <location>
        <begin position="253"/>
        <end position="272"/>
    </location>
</feature>
<gene>
    <name evidence="11" type="ORF">G3576_08220</name>
</gene>
<comment type="caution">
    <text evidence="11">The sequence shown here is derived from an EMBL/GenBank/DDBJ whole genome shotgun (WGS) entry which is preliminary data.</text>
</comment>
<dbReference type="SUPFAM" id="SSF55874">
    <property type="entry name" value="ATPase domain of HSP90 chaperone/DNA topoisomerase II/histidine kinase"/>
    <property type="match status" value="1"/>
</dbReference>
<name>A0A6M1LII5_9PROT</name>
<dbReference type="PANTHER" id="PTHR41523:SF8">
    <property type="entry name" value="ETHYLENE RESPONSE SENSOR PROTEIN"/>
    <property type="match status" value="1"/>
</dbReference>
<dbReference type="Gene3D" id="3.30.450.20">
    <property type="entry name" value="PAS domain"/>
    <property type="match status" value="1"/>
</dbReference>
<dbReference type="GO" id="GO:0004673">
    <property type="term" value="F:protein histidine kinase activity"/>
    <property type="evidence" value="ECO:0007669"/>
    <property type="project" value="UniProtKB-EC"/>
</dbReference>
<feature type="transmembrane region" description="Helical" evidence="9">
    <location>
        <begin position="34"/>
        <end position="54"/>
    </location>
</feature>
<evidence type="ECO:0000313" key="12">
    <source>
        <dbReference type="Proteomes" id="UP000475385"/>
    </source>
</evidence>
<keyword evidence="5" id="KW-0547">Nucleotide-binding</keyword>
<proteinExistence type="predicted"/>
<keyword evidence="9" id="KW-1133">Transmembrane helix</keyword>
<keyword evidence="4" id="KW-0808">Transferase</keyword>
<evidence type="ECO:0000256" key="3">
    <source>
        <dbReference type="ARBA" id="ARBA00022553"/>
    </source>
</evidence>
<keyword evidence="6 11" id="KW-0418">Kinase</keyword>
<feature type="compositionally biased region" description="Basic and acidic residues" evidence="8">
    <location>
        <begin position="1"/>
        <end position="10"/>
    </location>
</feature>
<keyword evidence="12" id="KW-1185">Reference proteome</keyword>
<dbReference type="Proteomes" id="UP000475385">
    <property type="component" value="Unassembled WGS sequence"/>
</dbReference>
<evidence type="ECO:0000256" key="7">
    <source>
        <dbReference type="ARBA" id="ARBA00022840"/>
    </source>
</evidence>
<dbReference type="AlphaFoldDB" id="A0A6M1LII5"/>
<organism evidence="11 12">
    <name type="scientific">Falsiroseomonas algicola</name>
    <dbReference type="NCBI Taxonomy" id="2716930"/>
    <lineage>
        <taxon>Bacteria</taxon>
        <taxon>Pseudomonadati</taxon>
        <taxon>Pseudomonadota</taxon>
        <taxon>Alphaproteobacteria</taxon>
        <taxon>Acetobacterales</taxon>
        <taxon>Roseomonadaceae</taxon>
        <taxon>Falsiroseomonas</taxon>
    </lineage>
</organism>
<comment type="catalytic activity">
    <reaction evidence="1">
        <text>ATP + protein L-histidine = ADP + protein N-phospho-L-histidine.</text>
        <dbReference type="EC" id="2.7.13.3"/>
    </reaction>
</comment>
<dbReference type="Pfam" id="PF07568">
    <property type="entry name" value="HisKA_2"/>
    <property type="match status" value="1"/>
</dbReference>